<dbReference type="EMBL" id="JACHFL010000016">
    <property type="protein sequence ID" value="MBB5365260.1"/>
    <property type="molecule type" value="Genomic_DNA"/>
</dbReference>
<dbReference type="Pfam" id="PF00583">
    <property type="entry name" value="Acetyltransf_1"/>
    <property type="match status" value="1"/>
</dbReference>
<dbReference type="SUPFAM" id="SSF55729">
    <property type="entry name" value="Acyl-CoA N-acyltransferases (Nat)"/>
    <property type="match status" value="2"/>
</dbReference>
<keyword evidence="4" id="KW-0687">Ribonucleoprotein</keyword>
<organism evidence="4 5">
    <name type="scientific">Deinococcus humi</name>
    <dbReference type="NCBI Taxonomy" id="662880"/>
    <lineage>
        <taxon>Bacteria</taxon>
        <taxon>Thermotogati</taxon>
        <taxon>Deinococcota</taxon>
        <taxon>Deinococci</taxon>
        <taxon>Deinococcales</taxon>
        <taxon>Deinococcaceae</taxon>
        <taxon>Deinococcus</taxon>
    </lineage>
</organism>
<keyword evidence="2" id="KW-0012">Acyltransferase</keyword>
<keyword evidence="4" id="KW-0689">Ribosomal protein</keyword>
<dbReference type="PANTHER" id="PTHR43877">
    <property type="entry name" value="AMINOALKYLPHOSPHONATE N-ACETYLTRANSFERASE-RELATED-RELATED"/>
    <property type="match status" value="1"/>
</dbReference>
<feature type="domain" description="N-acetyltransferase" evidence="3">
    <location>
        <begin position="23"/>
        <end position="179"/>
    </location>
</feature>
<proteinExistence type="predicted"/>
<dbReference type="GO" id="GO:0005840">
    <property type="term" value="C:ribosome"/>
    <property type="evidence" value="ECO:0007669"/>
    <property type="project" value="UniProtKB-KW"/>
</dbReference>
<evidence type="ECO:0000313" key="4">
    <source>
        <dbReference type="EMBL" id="MBB5365260.1"/>
    </source>
</evidence>
<dbReference type="RefSeq" id="WP_184136610.1">
    <property type="nucleotide sequence ID" value="NZ_JACHFL010000016.1"/>
</dbReference>
<dbReference type="InterPro" id="IPR016181">
    <property type="entry name" value="Acyl_CoA_acyltransferase"/>
</dbReference>
<protein>
    <submittedName>
        <fullName evidence="4">Ribosomal protein S18 acetylase RimI-like enzyme</fullName>
    </submittedName>
</protein>
<dbReference type="InterPro" id="IPR000182">
    <property type="entry name" value="GNAT_dom"/>
</dbReference>
<keyword evidence="1" id="KW-0808">Transferase</keyword>
<evidence type="ECO:0000313" key="5">
    <source>
        <dbReference type="Proteomes" id="UP000552709"/>
    </source>
</evidence>
<dbReference type="PROSITE" id="PS51186">
    <property type="entry name" value="GNAT"/>
    <property type="match status" value="1"/>
</dbReference>
<dbReference type="Gene3D" id="3.40.630.30">
    <property type="match status" value="1"/>
</dbReference>
<dbReference type="InterPro" id="IPR050832">
    <property type="entry name" value="Bact_Acetyltransf"/>
</dbReference>
<reference evidence="4 5" key="1">
    <citation type="submission" date="2020-08" db="EMBL/GenBank/DDBJ databases">
        <title>Genomic Encyclopedia of Type Strains, Phase IV (KMG-IV): sequencing the most valuable type-strain genomes for metagenomic binning, comparative biology and taxonomic classification.</title>
        <authorList>
            <person name="Goeker M."/>
        </authorList>
    </citation>
    <scope>NUCLEOTIDE SEQUENCE [LARGE SCALE GENOMIC DNA]</scope>
    <source>
        <strain evidence="4 5">DSM 27939</strain>
    </source>
</reference>
<accession>A0A7W8JYE5</accession>
<sequence length="293" mass="31506">MPAHSCAGKRAPMTWGAPVSAPYTVESALPLAVPALSNALAEGFEGYAVSIPDDPVAFAQRLRGEQIDLASSLVAVVATRPVGLALIARRSDTARIAALGVSVSWRRHGVGAALMRASLAAAAARGETRVMLEVIEGNDRALQLYRSLGFEVQRRLVGYERPAGSGVAAPICEERVNLVARDVVAHMKEELPWPLAVPSMLVSGPQARAVRLGPASALISVSAQSIVLRALVVPWEQRGQGHATRLLRALAAEYPDHRWVVPPLIPESWGRRFFTRNGFHEQPLSQLEMMVSL</sequence>
<dbReference type="AlphaFoldDB" id="A0A7W8JYE5"/>
<evidence type="ECO:0000256" key="2">
    <source>
        <dbReference type="ARBA" id="ARBA00023315"/>
    </source>
</evidence>
<comment type="caution">
    <text evidence="4">The sequence shown here is derived from an EMBL/GenBank/DDBJ whole genome shotgun (WGS) entry which is preliminary data.</text>
</comment>
<gene>
    <name evidence="4" type="ORF">HNQ08_004381</name>
</gene>
<dbReference type="Proteomes" id="UP000552709">
    <property type="component" value="Unassembled WGS sequence"/>
</dbReference>
<keyword evidence="5" id="KW-1185">Reference proteome</keyword>
<dbReference type="GO" id="GO:0016747">
    <property type="term" value="F:acyltransferase activity, transferring groups other than amino-acyl groups"/>
    <property type="evidence" value="ECO:0007669"/>
    <property type="project" value="InterPro"/>
</dbReference>
<evidence type="ECO:0000256" key="1">
    <source>
        <dbReference type="ARBA" id="ARBA00022679"/>
    </source>
</evidence>
<evidence type="ECO:0000259" key="3">
    <source>
        <dbReference type="PROSITE" id="PS51186"/>
    </source>
</evidence>
<name>A0A7W8JYE5_9DEIO</name>